<proteinExistence type="predicted"/>
<accession>A0AAC9AVC4</accession>
<keyword evidence="1" id="KW-0812">Transmembrane</keyword>
<feature type="transmembrane region" description="Helical" evidence="1">
    <location>
        <begin position="89"/>
        <end position="111"/>
    </location>
</feature>
<evidence type="ECO:0000313" key="3">
    <source>
        <dbReference type="Proteomes" id="UP000076088"/>
    </source>
</evidence>
<reference evidence="3" key="1">
    <citation type="submission" date="2015-11" db="EMBL/GenBank/DDBJ databases">
        <title>Complete genome sequence of a polyethylene-glycol degrader Sphingopyxis macrogoltabida 203N (NBRC 111659).</title>
        <authorList>
            <person name="Yoshiyuki O."/>
            <person name="Shouta N."/>
            <person name="Nagata Y."/>
            <person name="Numata M."/>
            <person name="Tsuchikane K."/>
            <person name="Hosoyama A."/>
            <person name="Yamazoe A."/>
            <person name="Tsuda M."/>
            <person name="Fujita N."/>
            <person name="Kawai F."/>
        </authorList>
    </citation>
    <scope>NUCLEOTIDE SEQUENCE [LARGE SCALE GENOMIC DNA]</scope>
    <source>
        <strain evidence="3">203N</strain>
    </source>
</reference>
<sequence length="121" mass="13014">MTKAPPPVYAPAPTTAAIQAIDDRLLDAKLEAVEARTETKFAQLMGKIETLIESVAGVKDDVRQLDRRMDGFDGKLEAVEAKAFSSKTIIVTTLIGAFIGMAALVIGMLAYTVQMADFLKP</sequence>
<keyword evidence="3" id="KW-1185">Reference proteome</keyword>
<gene>
    <name evidence="2" type="ORF">ATM17_12865</name>
</gene>
<protein>
    <submittedName>
        <fullName evidence="2">Uncharacterized protein</fullName>
    </submittedName>
</protein>
<keyword evidence="1" id="KW-1133">Transmembrane helix</keyword>
<keyword evidence="1" id="KW-0472">Membrane</keyword>
<dbReference type="AlphaFoldDB" id="A0AAC9AVC4"/>
<reference evidence="2 3" key="2">
    <citation type="journal article" date="2016" name="Genome Announc.">
        <title>Complete Genome Sequence of Sphingopyxis macrogoltabida Strain 203N (NBRC 111659), a Polyethylene Glycol Degrader.</title>
        <authorList>
            <person name="Ohtsubo Y."/>
            <person name="Nonoyama S."/>
            <person name="Nagata Y."/>
            <person name="Numata M."/>
            <person name="Tsuchikane K."/>
            <person name="Hosoyama A."/>
            <person name="Yamazoe A."/>
            <person name="Tsuda M."/>
            <person name="Fujita N."/>
            <person name="Kawai F."/>
        </authorList>
    </citation>
    <scope>NUCLEOTIDE SEQUENCE [LARGE SCALE GENOMIC DNA]</scope>
    <source>
        <strain evidence="2 3">203N</strain>
    </source>
</reference>
<organism evidence="2 3">
    <name type="scientific">Sphingopyxis macrogoltabida</name>
    <name type="common">Sphingomonas macrogoltabidus</name>
    <dbReference type="NCBI Taxonomy" id="33050"/>
    <lineage>
        <taxon>Bacteria</taxon>
        <taxon>Pseudomonadati</taxon>
        <taxon>Pseudomonadota</taxon>
        <taxon>Alphaproteobacteria</taxon>
        <taxon>Sphingomonadales</taxon>
        <taxon>Sphingomonadaceae</taxon>
        <taxon>Sphingopyxis</taxon>
    </lineage>
</organism>
<evidence type="ECO:0000256" key="1">
    <source>
        <dbReference type="SAM" id="Phobius"/>
    </source>
</evidence>
<dbReference type="EMBL" id="CP013344">
    <property type="protein sequence ID" value="AMU89928.1"/>
    <property type="molecule type" value="Genomic_DNA"/>
</dbReference>
<dbReference type="Gene3D" id="1.20.5.2280">
    <property type="match status" value="1"/>
</dbReference>
<evidence type="ECO:0000313" key="2">
    <source>
        <dbReference type="EMBL" id="AMU89928.1"/>
    </source>
</evidence>
<dbReference type="Proteomes" id="UP000076088">
    <property type="component" value="Chromosome"/>
</dbReference>
<name>A0AAC9AVC4_SPHMC</name>